<protein>
    <submittedName>
        <fullName evidence="2">Uncharacterized protein</fullName>
    </submittedName>
</protein>
<gene>
    <name evidence="2" type="ORF">CHLRE_08g373375v5</name>
</gene>
<dbReference type="KEGG" id="cre:CHLRE_08g373375v5"/>
<dbReference type="Proteomes" id="UP000006906">
    <property type="component" value="Chromosome 8"/>
</dbReference>
<dbReference type="Gramene" id="PNW79983">
    <property type="protein sequence ID" value="PNW79983"/>
    <property type="gene ID" value="CHLRE_08g373375v5"/>
</dbReference>
<evidence type="ECO:0000313" key="2">
    <source>
        <dbReference type="EMBL" id="PNW79983.1"/>
    </source>
</evidence>
<feature type="region of interest" description="Disordered" evidence="1">
    <location>
        <begin position="62"/>
        <end position="84"/>
    </location>
</feature>
<dbReference type="RefSeq" id="XP_042922107.1">
    <property type="nucleotide sequence ID" value="XM_043065107.1"/>
</dbReference>
<proteinExistence type="predicted"/>
<name>A0A2K3DHG2_CHLRE</name>
<sequence length="84" mass="8913">MCKELGSSHAYLLPGPPVTWPPAQLTEVVSFAREIVRHKYNGGHKNQRTALTSCAAAASSVTPTASSGASSSRLFRTGGHWKTC</sequence>
<dbReference type="GeneID" id="66054440"/>
<evidence type="ECO:0000256" key="1">
    <source>
        <dbReference type="SAM" id="MobiDB-lite"/>
    </source>
</evidence>
<reference evidence="2 3" key="1">
    <citation type="journal article" date="2007" name="Science">
        <title>The Chlamydomonas genome reveals the evolution of key animal and plant functions.</title>
        <authorList>
            <person name="Merchant S.S."/>
            <person name="Prochnik S.E."/>
            <person name="Vallon O."/>
            <person name="Harris E.H."/>
            <person name="Karpowicz S.J."/>
            <person name="Witman G.B."/>
            <person name="Terry A."/>
            <person name="Salamov A."/>
            <person name="Fritz-Laylin L.K."/>
            <person name="Marechal-Drouard L."/>
            <person name="Marshall W.F."/>
            <person name="Qu L.H."/>
            <person name="Nelson D.R."/>
            <person name="Sanderfoot A.A."/>
            <person name="Spalding M.H."/>
            <person name="Kapitonov V.V."/>
            <person name="Ren Q."/>
            <person name="Ferris P."/>
            <person name="Lindquist E."/>
            <person name="Shapiro H."/>
            <person name="Lucas S.M."/>
            <person name="Grimwood J."/>
            <person name="Schmutz J."/>
            <person name="Cardol P."/>
            <person name="Cerutti H."/>
            <person name="Chanfreau G."/>
            <person name="Chen C.L."/>
            <person name="Cognat V."/>
            <person name="Croft M.T."/>
            <person name="Dent R."/>
            <person name="Dutcher S."/>
            <person name="Fernandez E."/>
            <person name="Fukuzawa H."/>
            <person name="Gonzalez-Ballester D."/>
            <person name="Gonzalez-Halphen D."/>
            <person name="Hallmann A."/>
            <person name="Hanikenne M."/>
            <person name="Hippler M."/>
            <person name="Inwood W."/>
            <person name="Jabbari K."/>
            <person name="Kalanon M."/>
            <person name="Kuras R."/>
            <person name="Lefebvre P.A."/>
            <person name="Lemaire S.D."/>
            <person name="Lobanov A.V."/>
            <person name="Lohr M."/>
            <person name="Manuell A."/>
            <person name="Meier I."/>
            <person name="Mets L."/>
            <person name="Mittag M."/>
            <person name="Mittelmeier T."/>
            <person name="Moroney J.V."/>
            <person name="Moseley J."/>
            <person name="Napoli C."/>
            <person name="Nedelcu A.M."/>
            <person name="Niyogi K."/>
            <person name="Novoselov S.V."/>
            <person name="Paulsen I.T."/>
            <person name="Pazour G."/>
            <person name="Purton S."/>
            <person name="Ral J.P."/>
            <person name="Riano-Pachon D.M."/>
            <person name="Riekhof W."/>
            <person name="Rymarquis L."/>
            <person name="Schroda M."/>
            <person name="Stern D."/>
            <person name="Umen J."/>
            <person name="Willows R."/>
            <person name="Wilson N."/>
            <person name="Zimmer S.L."/>
            <person name="Allmer J."/>
            <person name="Balk J."/>
            <person name="Bisova K."/>
            <person name="Chen C.J."/>
            <person name="Elias M."/>
            <person name="Gendler K."/>
            <person name="Hauser C."/>
            <person name="Lamb M.R."/>
            <person name="Ledford H."/>
            <person name="Long J.C."/>
            <person name="Minagawa J."/>
            <person name="Page M.D."/>
            <person name="Pan J."/>
            <person name="Pootakham W."/>
            <person name="Roje S."/>
            <person name="Rose A."/>
            <person name="Stahlberg E."/>
            <person name="Terauchi A.M."/>
            <person name="Yang P."/>
            <person name="Ball S."/>
            <person name="Bowler C."/>
            <person name="Dieckmann C.L."/>
            <person name="Gladyshev V.N."/>
            <person name="Green P."/>
            <person name="Jorgensen R."/>
            <person name="Mayfield S."/>
            <person name="Mueller-Roeber B."/>
            <person name="Rajamani S."/>
            <person name="Sayre R.T."/>
            <person name="Brokstein P."/>
            <person name="Dubchak I."/>
            <person name="Goodstein D."/>
            <person name="Hornick L."/>
            <person name="Huang Y.W."/>
            <person name="Jhaveri J."/>
            <person name="Luo Y."/>
            <person name="Martinez D."/>
            <person name="Ngau W.C."/>
            <person name="Otillar B."/>
            <person name="Poliakov A."/>
            <person name="Porter A."/>
            <person name="Szajkowski L."/>
            <person name="Werner G."/>
            <person name="Zhou K."/>
            <person name="Grigoriev I.V."/>
            <person name="Rokhsar D.S."/>
            <person name="Grossman A.R."/>
        </authorList>
    </citation>
    <scope>NUCLEOTIDE SEQUENCE [LARGE SCALE GENOMIC DNA]</scope>
    <source>
        <strain evidence="3">CC-503</strain>
    </source>
</reference>
<feature type="compositionally biased region" description="Low complexity" evidence="1">
    <location>
        <begin position="62"/>
        <end position="72"/>
    </location>
</feature>
<evidence type="ECO:0000313" key="3">
    <source>
        <dbReference type="Proteomes" id="UP000006906"/>
    </source>
</evidence>
<keyword evidence="3" id="KW-1185">Reference proteome</keyword>
<dbReference type="AlphaFoldDB" id="A0A2K3DHG2"/>
<organism evidence="2 3">
    <name type="scientific">Chlamydomonas reinhardtii</name>
    <name type="common">Chlamydomonas smithii</name>
    <dbReference type="NCBI Taxonomy" id="3055"/>
    <lineage>
        <taxon>Eukaryota</taxon>
        <taxon>Viridiplantae</taxon>
        <taxon>Chlorophyta</taxon>
        <taxon>core chlorophytes</taxon>
        <taxon>Chlorophyceae</taxon>
        <taxon>CS clade</taxon>
        <taxon>Chlamydomonadales</taxon>
        <taxon>Chlamydomonadaceae</taxon>
        <taxon>Chlamydomonas</taxon>
    </lineage>
</organism>
<accession>A0A2K3DHG2</accession>
<dbReference type="InParanoid" id="A0A2K3DHG2"/>
<dbReference type="EMBL" id="CM008969">
    <property type="protein sequence ID" value="PNW79983.1"/>
    <property type="molecule type" value="Genomic_DNA"/>
</dbReference>